<evidence type="ECO:0000256" key="3">
    <source>
        <dbReference type="ARBA" id="ARBA00022705"/>
    </source>
</evidence>
<dbReference type="Pfam" id="PF01068">
    <property type="entry name" value="DNA_ligase_A_M"/>
    <property type="match status" value="1"/>
</dbReference>
<dbReference type="GO" id="GO:0006310">
    <property type="term" value="P:DNA recombination"/>
    <property type="evidence" value="ECO:0007669"/>
    <property type="project" value="InterPro"/>
</dbReference>
<dbReference type="PANTHER" id="PTHR47810">
    <property type="entry name" value="DNA LIGASE"/>
    <property type="match status" value="1"/>
</dbReference>
<dbReference type="EC" id="6.5.1.1" evidence="8"/>
<dbReference type="AlphaFoldDB" id="A0A5D4S1F2"/>
<dbReference type="SUPFAM" id="SSF56091">
    <property type="entry name" value="DNA ligase/mRNA capping enzyme, catalytic domain"/>
    <property type="match status" value="1"/>
</dbReference>
<name>A0A5D4S1F2_9BACI</name>
<dbReference type="InterPro" id="IPR012340">
    <property type="entry name" value="NA-bd_OB-fold"/>
</dbReference>
<dbReference type="InterPro" id="IPR012310">
    <property type="entry name" value="DNA_ligase_ATP-dep_cent"/>
</dbReference>
<dbReference type="PANTHER" id="PTHR47810:SF1">
    <property type="entry name" value="DNA LIGASE B"/>
    <property type="match status" value="1"/>
</dbReference>
<dbReference type="GO" id="GO:0003910">
    <property type="term" value="F:DNA ligase (ATP) activity"/>
    <property type="evidence" value="ECO:0007669"/>
    <property type="project" value="UniProtKB-EC"/>
</dbReference>
<evidence type="ECO:0000256" key="5">
    <source>
        <dbReference type="ARBA" id="ARBA00023204"/>
    </source>
</evidence>
<comment type="cofactor">
    <cofactor evidence="1">
        <name>a divalent metal cation</name>
        <dbReference type="ChEBI" id="CHEBI:60240"/>
    </cofactor>
</comment>
<dbReference type="SUPFAM" id="SSF50249">
    <property type="entry name" value="Nucleic acid-binding proteins"/>
    <property type="match status" value="1"/>
</dbReference>
<dbReference type="RefSeq" id="WP_148984415.1">
    <property type="nucleotide sequence ID" value="NZ_JBNILK010000001.1"/>
</dbReference>
<dbReference type="InterPro" id="IPR050326">
    <property type="entry name" value="NAD_dep_DNA_ligaseB"/>
</dbReference>
<organism evidence="8 9">
    <name type="scientific">Rossellomorea marisflavi</name>
    <dbReference type="NCBI Taxonomy" id="189381"/>
    <lineage>
        <taxon>Bacteria</taxon>
        <taxon>Bacillati</taxon>
        <taxon>Bacillota</taxon>
        <taxon>Bacilli</taxon>
        <taxon>Bacillales</taxon>
        <taxon>Bacillaceae</taxon>
        <taxon>Rossellomorea</taxon>
    </lineage>
</organism>
<evidence type="ECO:0000259" key="7">
    <source>
        <dbReference type="PROSITE" id="PS50160"/>
    </source>
</evidence>
<dbReference type="Proteomes" id="UP000322997">
    <property type="component" value="Unassembled WGS sequence"/>
</dbReference>
<evidence type="ECO:0000313" key="9">
    <source>
        <dbReference type="Proteomes" id="UP000322997"/>
    </source>
</evidence>
<protein>
    <submittedName>
        <fullName evidence="8">ATP-dependent DNA ligase</fullName>
        <ecNumber evidence="8">6.5.1.1</ecNumber>
    </submittedName>
</protein>
<dbReference type="PROSITE" id="PS50160">
    <property type="entry name" value="DNA_LIGASE_A3"/>
    <property type="match status" value="1"/>
</dbReference>
<accession>A0A5D4S1F2</accession>
<keyword evidence="2 8" id="KW-0436">Ligase</keyword>
<comment type="catalytic activity">
    <reaction evidence="6">
        <text>ATP + (deoxyribonucleotide)n-3'-hydroxyl + 5'-phospho-(deoxyribonucleotide)m = (deoxyribonucleotide)n+m + AMP + diphosphate.</text>
        <dbReference type="EC" id="6.5.1.1"/>
    </reaction>
</comment>
<gene>
    <name evidence="8" type="ORF">FZC83_02065</name>
</gene>
<keyword evidence="5" id="KW-0234">DNA repair</keyword>
<evidence type="ECO:0000256" key="2">
    <source>
        <dbReference type="ARBA" id="ARBA00022598"/>
    </source>
</evidence>
<dbReference type="CDD" id="cd07906">
    <property type="entry name" value="Adenylation_DNA_ligase_LigD_LigC"/>
    <property type="match status" value="1"/>
</dbReference>
<feature type="domain" description="ATP-dependent DNA ligase family profile" evidence="7">
    <location>
        <begin position="92"/>
        <end position="214"/>
    </location>
</feature>
<dbReference type="NCBIfam" id="NF005796">
    <property type="entry name" value="PRK07636.1"/>
    <property type="match status" value="1"/>
</dbReference>
<proteinExistence type="predicted"/>
<evidence type="ECO:0000313" key="8">
    <source>
        <dbReference type="EMBL" id="TYS56381.1"/>
    </source>
</evidence>
<dbReference type="GO" id="GO:0005524">
    <property type="term" value="F:ATP binding"/>
    <property type="evidence" value="ECO:0007669"/>
    <property type="project" value="InterPro"/>
</dbReference>
<sequence length="273" mass="32208">MFISPMLLHRVEEAFNDNSYITELKLDGIRLLLTKFNSKVRLYTRHNNEVTSLFPELANIQLPDGIVLDGELIVTDHEGKPDFEAMMERFKSKRSQHQISFSVFDILYYKNDKTYSLPLLDRKELINKVIKEDTILINKVKWIEGNAIQYFDAVKQRDLEGIVIKKSDSKYKPQTRSHNWLKVINYKFEDVYITGVRKDEFGLVLTFLNGQYAGVMEFMPLDAKKEFYRMFRDYVINENDSAWTLKPGIKINVKYRNLTKKGLLRIPSFVEWL</sequence>
<dbReference type="Gene3D" id="3.30.470.30">
    <property type="entry name" value="DNA ligase/mRNA capping enzyme"/>
    <property type="match status" value="1"/>
</dbReference>
<keyword evidence="3" id="KW-0235">DNA replication</keyword>
<dbReference type="EMBL" id="VTEQ01000001">
    <property type="protein sequence ID" value="TYS56381.1"/>
    <property type="molecule type" value="Genomic_DNA"/>
</dbReference>
<comment type="caution">
    <text evidence="8">The sequence shown here is derived from an EMBL/GenBank/DDBJ whole genome shotgun (WGS) entry which is preliminary data.</text>
</comment>
<evidence type="ECO:0000256" key="1">
    <source>
        <dbReference type="ARBA" id="ARBA00001968"/>
    </source>
</evidence>
<reference evidence="8 9" key="1">
    <citation type="submission" date="2019-08" db="EMBL/GenBank/DDBJ databases">
        <title>Bacillus genomes from the desert of Cuatro Cienegas, Coahuila.</title>
        <authorList>
            <person name="Olmedo-Alvarez G."/>
        </authorList>
    </citation>
    <scope>NUCLEOTIDE SEQUENCE [LARGE SCALE GENOMIC DNA]</scope>
    <source>
        <strain evidence="8 9">CH108_3D</strain>
    </source>
</reference>
<keyword evidence="4" id="KW-0227">DNA damage</keyword>
<dbReference type="GO" id="GO:0006260">
    <property type="term" value="P:DNA replication"/>
    <property type="evidence" value="ECO:0007669"/>
    <property type="project" value="UniProtKB-KW"/>
</dbReference>
<dbReference type="GO" id="GO:0006281">
    <property type="term" value="P:DNA repair"/>
    <property type="evidence" value="ECO:0007669"/>
    <property type="project" value="UniProtKB-KW"/>
</dbReference>
<dbReference type="Gene3D" id="3.30.1490.70">
    <property type="match status" value="1"/>
</dbReference>
<evidence type="ECO:0000256" key="6">
    <source>
        <dbReference type="ARBA" id="ARBA00034003"/>
    </source>
</evidence>
<evidence type="ECO:0000256" key="4">
    <source>
        <dbReference type="ARBA" id="ARBA00022763"/>
    </source>
</evidence>